<reference evidence="1 2" key="1">
    <citation type="journal article" date="2020" name="Int. J. Syst. Evol. Microbiol.">
        <title>Novel acetic acid bacteria from cider fermentations: Acetobacter conturbans sp. nov. and Acetobacter fallax sp. nov.</title>
        <authorList>
            <person name="Sombolestani A.S."/>
            <person name="Cleenwerck I."/>
            <person name="Cnockaert M."/>
            <person name="Borremans W."/>
            <person name="Wieme A.D."/>
            <person name="De Vuyst L."/>
            <person name="Vandamme P."/>
        </authorList>
    </citation>
    <scope>NUCLEOTIDE SEQUENCE [LARGE SCALE GENOMIC DNA]</scope>
    <source>
        <strain evidence="1 2">LMG 1637</strain>
    </source>
</reference>
<dbReference type="RefSeq" id="WP_173578757.1">
    <property type="nucleotide sequence ID" value="NZ_WOSW01000077.1"/>
</dbReference>
<protein>
    <submittedName>
        <fullName evidence="1">Uncharacterized protein</fullName>
    </submittedName>
</protein>
<gene>
    <name evidence="1" type="ORF">GOB84_17895</name>
</gene>
<evidence type="ECO:0000313" key="2">
    <source>
        <dbReference type="Proteomes" id="UP000615326"/>
    </source>
</evidence>
<name>A0ABX0KGZ4_9PROT</name>
<proteinExistence type="predicted"/>
<accession>A0ABX0KGZ4</accession>
<sequence>MNDDNFRPGPERLYIRDPIFSRDGILHIHLADVDMPLRVGGKFCSNFVPGWKAVGLYTGFAPLYLLALQNDTGDHATWYLDWRLERLTDNVAELSQDFQDLLRVKALPLVMRLFDQVTARCTPVMDPELQIFFELCDTTRLSIARLCLPALAQTPIVQRVNDLGVDFPLFTATGPVRLSRQCLEAGFATDWQDRLATSFDQRRLTWESPVDGTELSCQGTIIFDDFHFAFRFADPRYGLTFFVLVAGHCSVVMGLWFPAQNTMLVPGHPLHSLQFFIHDAGSRTLIYAARWGALLIPYLVQGACRFANIMRGRGSVHLGHQLWNELSGIESLIEGGCHNLPECVVLDAVDQTELYGPIDRLFPEMEGRVERRFMGELDPFIAHICKNGYFAFRATREYISDRLRSRILQLATSAVPSDEFNIANGRMAVLIGLRVENRTLVDVEAFFSKLLAVLADAFPGLVVLFDGHNSRSETDQEVATESFSEHLAKERPVRIEQAIVSALSERFRDAPIEIVSLVGRPIATSVLWASRVNAFVSIWGASLAKYRWVANKTGFIITSRSNLEHRADLHIYDSPHYMESPSPVTFVRQELVRDDPDAEQLVPAGPGHTSFFNFRLDEPACIADIVSFIVGTRA</sequence>
<comment type="caution">
    <text evidence="1">The sequence shown here is derived from an EMBL/GenBank/DDBJ whole genome shotgun (WGS) entry which is preliminary data.</text>
</comment>
<organism evidence="1 2">
    <name type="scientific">Acetobacter fallax</name>
    <dbReference type="NCBI Taxonomy" id="1737473"/>
    <lineage>
        <taxon>Bacteria</taxon>
        <taxon>Pseudomonadati</taxon>
        <taxon>Pseudomonadota</taxon>
        <taxon>Alphaproteobacteria</taxon>
        <taxon>Acetobacterales</taxon>
        <taxon>Acetobacteraceae</taxon>
        <taxon>Acetobacter</taxon>
    </lineage>
</organism>
<keyword evidence="2" id="KW-1185">Reference proteome</keyword>
<dbReference type="EMBL" id="WOSW01000077">
    <property type="protein sequence ID" value="NHO34353.1"/>
    <property type="molecule type" value="Genomic_DNA"/>
</dbReference>
<dbReference type="Proteomes" id="UP000615326">
    <property type="component" value="Unassembled WGS sequence"/>
</dbReference>
<evidence type="ECO:0000313" key="1">
    <source>
        <dbReference type="EMBL" id="NHO34353.1"/>
    </source>
</evidence>